<dbReference type="Gene3D" id="3.40.50.720">
    <property type="entry name" value="NAD(P)-binding Rossmann-like Domain"/>
    <property type="match status" value="2"/>
</dbReference>
<feature type="domain" description="RCK C-terminal" evidence="8">
    <location>
        <begin position="367"/>
        <end position="452"/>
    </location>
</feature>
<name>A0A1E3GRZ4_9GAMM</name>
<feature type="domain" description="RCK C-terminal" evidence="8">
    <location>
        <begin position="142"/>
        <end position="226"/>
    </location>
</feature>
<keyword evidence="10" id="KW-1185">Reference proteome</keyword>
<accession>A0A1E3GRZ4</accession>
<evidence type="ECO:0000259" key="8">
    <source>
        <dbReference type="PROSITE" id="PS51202"/>
    </source>
</evidence>
<dbReference type="EMBL" id="MCRI01000026">
    <property type="protein sequence ID" value="ODN66171.1"/>
    <property type="molecule type" value="Genomic_DNA"/>
</dbReference>
<dbReference type="InterPro" id="IPR003148">
    <property type="entry name" value="RCK_N"/>
</dbReference>
<reference evidence="9 10" key="1">
    <citation type="submission" date="2016-07" db="EMBL/GenBank/DDBJ databases">
        <title>Draft Genome Sequence of Methylophaga muralis Bur 1.</title>
        <authorList>
            <person name="Vasilenko O.V."/>
            <person name="Doronina N.V."/>
            <person name="Shmareva M.N."/>
            <person name="Tarlachkov S.V."/>
            <person name="Mustakhimov I."/>
            <person name="Trotsenko Y.A."/>
        </authorList>
    </citation>
    <scope>NUCLEOTIDE SEQUENCE [LARGE SCALE GENOMIC DNA]</scope>
    <source>
        <strain evidence="9 10">Bur 1</strain>
    </source>
</reference>
<dbReference type="PANTHER" id="PTHR43833">
    <property type="entry name" value="POTASSIUM CHANNEL PROTEIN 2-RELATED-RELATED"/>
    <property type="match status" value="1"/>
</dbReference>
<evidence type="ECO:0000313" key="9">
    <source>
        <dbReference type="EMBL" id="ODN66171.1"/>
    </source>
</evidence>
<dbReference type="NCBIfam" id="NF007030">
    <property type="entry name" value="PRK09496.1-1"/>
    <property type="match status" value="1"/>
</dbReference>
<dbReference type="NCBIfam" id="NF007032">
    <property type="entry name" value="PRK09496.1-4"/>
    <property type="match status" value="1"/>
</dbReference>
<evidence type="ECO:0000259" key="7">
    <source>
        <dbReference type="PROSITE" id="PS51201"/>
    </source>
</evidence>
<dbReference type="PRINTS" id="PR00335">
    <property type="entry name" value="KUPTAKETRKA"/>
</dbReference>
<dbReference type="Pfam" id="PF02254">
    <property type="entry name" value="TrkA_N"/>
    <property type="match status" value="2"/>
</dbReference>
<keyword evidence="4" id="KW-0630">Potassium</keyword>
<keyword evidence="6" id="KW-0406">Ion transport</keyword>
<dbReference type="Proteomes" id="UP000094379">
    <property type="component" value="Unassembled WGS sequence"/>
</dbReference>
<evidence type="ECO:0000256" key="5">
    <source>
        <dbReference type="ARBA" id="ARBA00023027"/>
    </source>
</evidence>
<evidence type="ECO:0000256" key="3">
    <source>
        <dbReference type="ARBA" id="ARBA00022538"/>
    </source>
</evidence>
<dbReference type="Gene3D" id="3.30.70.1450">
    <property type="entry name" value="Regulator of K+ conductance, C-terminal domain"/>
    <property type="match status" value="2"/>
</dbReference>
<dbReference type="GO" id="GO:0005886">
    <property type="term" value="C:plasma membrane"/>
    <property type="evidence" value="ECO:0007669"/>
    <property type="project" value="InterPro"/>
</dbReference>
<dbReference type="InterPro" id="IPR036721">
    <property type="entry name" value="RCK_C_sf"/>
</dbReference>
<dbReference type="NCBIfam" id="NF007031">
    <property type="entry name" value="PRK09496.1-2"/>
    <property type="match status" value="1"/>
</dbReference>
<dbReference type="InterPro" id="IPR050721">
    <property type="entry name" value="Trk_Ktr_HKT_K-transport"/>
</dbReference>
<dbReference type="PANTHER" id="PTHR43833:SF5">
    <property type="entry name" value="TRK SYSTEM POTASSIUM UPTAKE PROTEIN TRKA"/>
    <property type="match status" value="1"/>
</dbReference>
<dbReference type="SUPFAM" id="SSF51735">
    <property type="entry name" value="NAD(P)-binding Rossmann-fold domains"/>
    <property type="match status" value="2"/>
</dbReference>
<feature type="domain" description="RCK N-terminal" evidence="7">
    <location>
        <begin position="1"/>
        <end position="122"/>
    </location>
</feature>
<dbReference type="PROSITE" id="PS51202">
    <property type="entry name" value="RCK_C"/>
    <property type="match status" value="2"/>
</dbReference>
<sequence length="457" mass="50129">MKIIILGAGQVGGSTAESLANEGNDVTVIDQNPALLERLQEHLDIRTVVGHAAHPSTLLKAGIKDTDMLIAVTHNDEINMIACQIASSLFNTPKKLARIRATDYLAYPALFALDAVPIDVIISPEQLVTDYITHLIEQPEVLQVLTFFGDRARLVAVKVDAESIMDGKAIHDLLDILPKVQMRIAAIFRNESAIPPGGKITLQADDEVFFLAEKHQISELVKVFKKDYQPYQRIFIAGGGQIGKQLAQRLEKSHNVKIIEHNETRARIIAEDLHKTLVLHGDVGDANLLKEENIHKTDVFCAVTNDDEANILSAMLAKRLGARKTFSIISKASHVELVEGTSIDIAVSPAQITIGTLLAHIRRGDVITVHSLRQGAAEAIEIVAHGDKQTSKVVGRTLAELKLPKSATVGAILRKDKILFAEKNIVIETGDHLVIFLTEQQDVDDVEKLFQVGFEFL</sequence>
<keyword evidence="5" id="KW-0520">NAD</keyword>
<evidence type="ECO:0000256" key="4">
    <source>
        <dbReference type="ARBA" id="ARBA00022958"/>
    </source>
</evidence>
<dbReference type="PATRIC" id="fig|291169.3.peg.2132"/>
<proteinExistence type="predicted"/>
<dbReference type="PROSITE" id="PS51201">
    <property type="entry name" value="RCK_N"/>
    <property type="match status" value="2"/>
</dbReference>
<dbReference type="STRING" id="291169.A9E74_02120"/>
<dbReference type="NCBIfam" id="NF007039">
    <property type="entry name" value="PRK09496.3-2"/>
    <property type="match status" value="1"/>
</dbReference>
<dbReference type="GO" id="GO:0015079">
    <property type="term" value="F:potassium ion transmembrane transporter activity"/>
    <property type="evidence" value="ECO:0007669"/>
    <property type="project" value="InterPro"/>
</dbReference>
<keyword evidence="2" id="KW-0813">Transport</keyword>
<dbReference type="AlphaFoldDB" id="A0A1E3GRZ4"/>
<organism evidence="9 10">
    <name type="scientific">Methylophaga muralis</name>
    <dbReference type="NCBI Taxonomy" id="291169"/>
    <lineage>
        <taxon>Bacteria</taxon>
        <taxon>Pseudomonadati</taxon>
        <taxon>Pseudomonadota</taxon>
        <taxon>Gammaproteobacteria</taxon>
        <taxon>Thiotrichales</taxon>
        <taxon>Piscirickettsiaceae</taxon>
        <taxon>Methylophaga</taxon>
    </lineage>
</organism>
<evidence type="ECO:0000256" key="1">
    <source>
        <dbReference type="ARBA" id="ARBA00017378"/>
    </source>
</evidence>
<feature type="domain" description="RCK N-terminal" evidence="7">
    <location>
        <begin position="231"/>
        <end position="347"/>
    </location>
</feature>
<dbReference type="InterPro" id="IPR006036">
    <property type="entry name" value="K_uptake_TrkA"/>
</dbReference>
<dbReference type="FunFam" id="3.40.50.720:FF:000042">
    <property type="entry name" value="Trk system potassium transporter TrkA"/>
    <property type="match status" value="1"/>
</dbReference>
<dbReference type="InterPro" id="IPR036291">
    <property type="entry name" value="NAD(P)-bd_dom_sf"/>
</dbReference>
<dbReference type="InterPro" id="IPR006037">
    <property type="entry name" value="RCK_C"/>
</dbReference>
<comment type="caution">
    <text evidence="9">The sequence shown here is derived from an EMBL/GenBank/DDBJ whole genome shotgun (WGS) entry which is preliminary data.</text>
</comment>
<evidence type="ECO:0000256" key="2">
    <source>
        <dbReference type="ARBA" id="ARBA00022448"/>
    </source>
</evidence>
<dbReference type="Pfam" id="PF02080">
    <property type="entry name" value="TrkA_C"/>
    <property type="match status" value="2"/>
</dbReference>
<evidence type="ECO:0000256" key="6">
    <source>
        <dbReference type="ARBA" id="ARBA00023065"/>
    </source>
</evidence>
<evidence type="ECO:0000313" key="10">
    <source>
        <dbReference type="Proteomes" id="UP000094379"/>
    </source>
</evidence>
<dbReference type="SUPFAM" id="SSF116726">
    <property type="entry name" value="TrkA C-terminal domain-like"/>
    <property type="match status" value="2"/>
</dbReference>
<protein>
    <recommendedName>
        <fullName evidence="1">Trk system potassium uptake protein TrkA</fullName>
    </recommendedName>
</protein>
<keyword evidence="3" id="KW-0633">Potassium transport</keyword>
<dbReference type="RefSeq" id="WP_069296531.1">
    <property type="nucleotide sequence ID" value="NZ_MCRI01000026.1"/>
</dbReference>
<gene>
    <name evidence="9" type="primary">trkA_2</name>
    <name evidence="9" type="ORF">A9E74_02120</name>
</gene>